<evidence type="ECO:0000256" key="1">
    <source>
        <dbReference type="SAM" id="MobiDB-lite"/>
    </source>
</evidence>
<feature type="region of interest" description="Disordered" evidence="1">
    <location>
        <begin position="134"/>
        <end position="165"/>
    </location>
</feature>
<dbReference type="InterPro" id="IPR027417">
    <property type="entry name" value="P-loop_NTPase"/>
</dbReference>
<dbReference type="RefSeq" id="WP_378193426.1">
    <property type="nucleotide sequence ID" value="NZ_JBHLZP010000002.1"/>
</dbReference>
<dbReference type="Proteomes" id="UP001589627">
    <property type="component" value="Unassembled WGS sequence"/>
</dbReference>
<proteinExistence type="predicted"/>
<evidence type="ECO:0000313" key="3">
    <source>
        <dbReference type="Proteomes" id="UP001589627"/>
    </source>
</evidence>
<protein>
    <submittedName>
        <fullName evidence="2">Uncharacterized protein</fullName>
    </submittedName>
</protein>
<reference evidence="2 3" key="1">
    <citation type="submission" date="2024-09" db="EMBL/GenBank/DDBJ databases">
        <authorList>
            <person name="Sun Q."/>
            <person name="Mori K."/>
        </authorList>
    </citation>
    <scope>NUCLEOTIDE SEQUENCE [LARGE SCALE GENOMIC DNA]</scope>
    <source>
        <strain evidence="2 3">TBRC 0563</strain>
    </source>
</reference>
<sequence>MAVAQPWRRPELADQPDLKKLNDELHDLRLDAGLPSARIIRDRIGTDAQEYWIVNHQAVLDIFQKPDLPQWGRLELVVSVLAEGARRNDVSREVDRFKDLWKQAFRETVRQAAVSPADATASAGDDEANAAAAPFEEQRKQDTPNTNERATAEPPAGTEPPADDDQAAAQFNYAGESLKSLIMNAAQELWDDKDALRVFLGVVRRSEQFVKLADALETMEVRPANATYYGVKSKEFEMAYSPARHELVTLHRFLNQHRLKKKWSFTDMENQTGISSDSWIRWYTRDELPEREAVVAFSHVARLMLEDHVLLLGLWDAARDALEAQERAAALPSPISFDEAWMMRDPATPRLWALAGVGGDGLTAYGPDLGSGTAPAFVIAGPAGSGRSTALVNTVRSLLATGTRLVLAAPRPSPLRELADLDGVMACFVQDDIKHDELEETLSKASTENPVVIVMDDAEVLAECDASRLLKSLLQHGFDEGAALILGGDEDKLWRSFHWLDSAKKAHRGLLLSPQKWDAGNLIGISTGKSIIGSAVTPGRGWLHLGDGKLLAVTVPQ</sequence>
<evidence type="ECO:0000313" key="2">
    <source>
        <dbReference type="EMBL" id="MFB9830738.1"/>
    </source>
</evidence>
<name>A0ABV5Y6U9_9ACTN</name>
<accession>A0ABV5Y6U9</accession>
<gene>
    <name evidence="2" type="ORF">ACFFNX_00830</name>
</gene>
<dbReference type="EMBL" id="JBHLZP010000002">
    <property type="protein sequence ID" value="MFB9830738.1"/>
    <property type="molecule type" value="Genomic_DNA"/>
</dbReference>
<keyword evidence="3" id="KW-1185">Reference proteome</keyword>
<dbReference type="SUPFAM" id="SSF52540">
    <property type="entry name" value="P-loop containing nucleoside triphosphate hydrolases"/>
    <property type="match status" value="1"/>
</dbReference>
<organism evidence="2 3">
    <name type="scientific">Actinoallomurus acaciae</name>
    <dbReference type="NCBI Taxonomy" id="502577"/>
    <lineage>
        <taxon>Bacteria</taxon>
        <taxon>Bacillati</taxon>
        <taxon>Actinomycetota</taxon>
        <taxon>Actinomycetes</taxon>
        <taxon>Streptosporangiales</taxon>
        <taxon>Thermomonosporaceae</taxon>
        <taxon>Actinoallomurus</taxon>
    </lineage>
</organism>
<dbReference type="Gene3D" id="3.40.50.300">
    <property type="entry name" value="P-loop containing nucleotide triphosphate hydrolases"/>
    <property type="match status" value="1"/>
</dbReference>
<comment type="caution">
    <text evidence="2">The sequence shown here is derived from an EMBL/GenBank/DDBJ whole genome shotgun (WGS) entry which is preliminary data.</text>
</comment>